<dbReference type="InterPro" id="IPR038921">
    <property type="entry name" value="YOR389W-like"/>
</dbReference>
<reference evidence="4" key="1">
    <citation type="journal article" date="2017" name="Nat. Microbiol.">
        <title>Global analysis of biosynthetic gene clusters reveals vast potential of secondary metabolite production in Penicillium species.</title>
        <authorList>
            <person name="Nielsen J.C."/>
            <person name="Grijseels S."/>
            <person name="Prigent S."/>
            <person name="Ji B."/>
            <person name="Dainat J."/>
            <person name="Nielsen K.F."/>
            <person name="Frisvad J.C."/>
            <person name="Workman M."/>
            <person name="Nielsen J."/>
        </authorList>
    </citation>
    <scope>NUCLEOTIDE SEQUENCE [LARGE SCALE GENOMIC DNA]</scope>
    <source>
        <strain evidence="4">IBT 11843</strain>
    </source>
</reference>
<sequence length="483" mass="54228">MRCIEKLIWVLSLLASSSLSHSHIDATDVSPTNANHIFNAIHSTLRHWESGINHNGVSFFLASVPKGTQFYHGTGSSQPITGTEWLAFVPEHALGFAHRNEWRRPHDERKRLATSQESQHPLDPAVGGQGHMDGTIDGTSDPGRHGYLHIYATAKDLRLLYVDGMSAGPRGSMQSQDRILFNDTIGHPKPGPKPPIGGPPREQERAIEACQMVKEVWGERIDGLVRTEQGFEIILCEFRRDLDVIHISQTKPQDKTNSDDEKKYKSQGKAQNKADTDGEGKRKQHHKSKSVSPRASRGPQRNCCSLAARHDQLIGHKVRLDFDQFVTAYTYDLDLFPDNASQPVLEHIPTEQLEPIRRDINHMVSTLEPSLHAFDWQAVADMIVTRYSDELNILAKGDFASVTFIRERLEKLLEPFLDYRDFNASDAVVDRCQNEFIPNSAPVVSLGGSVVRSVSRRVCSTLVSGLFDRMDLDETVVCFRELV</sequence>
<evidence type="ECO:0000313" key="4">
    <source>
        <dbReference type="Proteomes" id="UP000191522"/>
    </source>
</evidence>
<evidence type="ECO:0000256" key="2">
    <source>
        <dbReference type="SAM" id="SignalP"/>
    </source>
</evidence>
<organism evidence="3 4">
    <name type="scientific">Penicillium decumbens</name>
    <dbReference type="NCBI Taxonomy" id="69771"/>
    <lineage>
        <taxon>Eukaryota</taxon>
        <taxon>Fungi</taxon>
        <taxon>Dikarya</taxon>
        <taxon>Ascomycota</taxon>
        <taxon>Pezizomycotina</taxon>
        <taxon>Eurotiomycetes</taxon>
        <taxon>Eurotiomycetidae</taxon>
        <taxon>Eurotiales</taxon>
        <taxon>Aspergillaceae</taxon>
        <taxon>Penicillium</taxon>
    </lineage>
</organism>
<gene>
    <name evidence="3" type="ORF">PENDEC_c017G04138</name>
</gene>
<feature type="compositionally biased region" description="Basic and acidic residues" evidence="1">
    <location>
        <begin position="252"/>
        <end position="264"/>
    </location>
</feature>
<evidence type="ECO:0000256" key="1">
    <source>
        <dbReference type="SAM" id="MobiDB-lite"/>
    </source>
</evidence>
<dbReference type="OrthoDB" id="10261782at2759"/>
<dbReference type="PANTHER" id="PTHR35204">
    <property type="entry name" value="YALI0A21131P"/>
    <property type="match status" value="1"/>
</dbReference>
<keyword evidence="2" id="KW-0732">Signal</keyword>
<proteinExistence type="predicted"/>
<protein>
    <submittedName>
        <fullName evidence="3">Uncharacterized protein</fullName>
    </submittedName>
</protein>
<comment type="caution">
    <text evidence="3">The sequence shown here is derived from an EMBL/GenBank/DDBJ whole genome shotgun (WGS) entry which is preliminary data.</text>
</comment>
<dbReference type="PANTHER" id="PTHR35204:SF1">
    <property type="entry name" value="ENTEROTOXIN"/>
    <property type="match status" value="1"/>
</dbReference>
<feature type="chain" id="PRO_5012731869" evidence="2">
    <location>
        <begin position="21"/>
        <end position="483"/>
    </location>
</feature>
<feature type="region of interest" description="Disordered" evidence="1">
    <location>
        <begin position="251"/>
        <end position="301"/>
    </location>
</feature>
<dbReference type="AlphaFoldDB" id="A0A1V6P8W9"/>
<accession>A0A1V6P8W9</accession>
<name>A0A1V6P8W9_PENDC</name>
<dbReference type="STRING" id="69771.A0A1V6P8W9"/>
<feature type="compositionally biased region" description="Basic and acidic residues" evidence="1">
    <location>
        <begin position="272"/>
        <end position="281"/>
    </location>
</feature>
<dbReference type="EMBL" id="MDYL01000017">
    <property type="protein sequence ID" value="OQD73026.1"/>
    <property type="molecule type" value="Genomic_DNA"/>
</dbReference>
<feature type="compositionally biased region" description="Pro residues" evidence="1">
    <location>
        <begin position="189"/>
        <end position="198"/>
    </location>
</feature>
<feature type="region of interest" description="Disordered" evidence="1">
    <location>
        <begin position="105"/>
        <end position="129"/>
    </location>
</feature>
<feature type="region of interest" description="Disordered" evidence="1">
    <location>
        <begin position="182"/>
        <end position="203"/>
    </location>
</feature>
<dbReference type="Proteomes" id="UP000191522">
    <property type="component" value="Unassembled WGS sequence"/>
</dbReference>
<evidence type="ECO:0000313" key="3">
    <source>
        <dbReference type="EMBL" id="OQD73026.1"/>
    </source>
</evidence>
<dbReference type="OMA" id="DEFCAIP"/>
<feature type="signal peptide" evidence="2">
    <location>
        <begin position="1"/>
        <end position="20"/>
    </location>
</feature>
<keyword evidence="4" id="KW-1185">Reference proteome</keyword>